<evidence type="ECO:0000313" key="1">
    <source>
        <dbReference type="EMBL" id="GLB44943.1"/>
    </source>
</evidence>
<protein>
    <submittedName>
        <fullName evidence="1">Uncharacterized protein</fullName>
    </submittedName>
</protein>
<gene>
    <name evidence="1" type="ORF">LshimejAT787_1900210</name>
</gene>
<sequence length="192" mass="21053">MQHSPLKYSRTPYRGLILWFIAQVLTGSLDFVVPTNTERFTSAPFCRTTHSSSVAVHLPPLLTTADLGTRFHDHDERCGCGGGLRKPLTPLGEATGSTSDGIPRPRHIKRLPTLQNFRASSVALLVVEYARSTSVLISRFRLSHSPTLRPPAERLNVSSNNGALRIPLTLSSGVSSVTVSSWWLDITDCFIS</sequence>
<dbReference type="EMBL" id="BRPK01000019">
    <property type="protein sequence ID" value="GLB44943.1"/>
    <property type="molecule type" value="Genomic_DNA"/>
</dbReference>
<dbReference type="AlphaFoldDB" id="A0A9P3Q0K6"/>
<accession>A0A9P3Q0K6</accession>
<dbReference type="Proteomes" id="UP001063166">
    <property type="component" value="Unassembled WGS sequence"/>
</dbReference>
<keyword evidence="2" id="KW-1185">Reference proteome</keyword>
<evidence type="ECO:0000313" key="2">
    <source>
        <dbReference type="Proteomes" id="UP001063166"/>
    </source>
</evidence>
<comment type="caution">
    <text evidence="1">The sequence shown here is derived from an EMBL/GenBank/DDBJ whole genome shotgun (WGS) entry which is preliminary data.</text>
</comment>
<name>A0A9P3Q0K6_LYOSH</name>
<proteinExistence type="predicted"/>
<organism evidence="1 2">
    <name type="scientific">Lyophyllum shimeji</name>
    <name type="common">Hon-shimeji</name>
    <name type="synonym">Tricholoma shimeji</name>
    <dbReference type="NCBI Taxonomy" id="47721"/>
    <lineage>
        <taxon>Eukaryota</taxon>
        <taxon>Fungi</taxon>
        <taxon>Dikarya</taxon>
        <taxon>Basidiomycota</taxon>
        <taxon>Agaricomycotina</taxon>
        <taxon>Agaricomycetes</taxon>
        <taxon>Agaricomycetidae</taxon>
        <taxon>Agaricales</taxon>
        <taxon>Tricholomatineae</taxon>
        <taxon>Lyophyllaceae</taxon>
        <taxon>Lyophyllum</taxon>
    </lineage>
</organism>
<reference evidence="1" key="1">
    <citation type="submission" date="2022-07" db="EMBL/GenBank/DDBJ databases">
        <title>The genome of Lyophyllum shimeji provides insight into the initial evolution of ectomycorrhizal fungal genome.</title>
        <authorList>
            <person name="Kobayashi Y."/>
            <person name="Shibata T."/>
            <person name="Hirakawa H."/>
            <person name="Shigenobu S."/>
            <person name="Nishiyama T."/>
            <person name="Yamada A."/>
            <person name="Hasebe M."/>
            <person name="Kawaguchi M."/>
        </authorList>
    </citation>
    <scope>NUCLEOTIDE SEQUENCE</scope>
    <source>
        <strain evidence="1">AT787</strain>
    </source>
</reference>